<evidence type="ECO:0000259" key="1">
    <source>
        <dbReference type="Pfam" id="PF12996"/>
    </source>
</evidence>
<feature type="domain" description="Spore protein YkvP N-terminal" evidence="1">
    <location>
        <begin position="87"/>
        <end position="163"/>
    </location>
</feature>
<evidence type="ECO:0000259" key="2">
    <source>
        <dbReference type="Pfam" id="PF13524"/>
    </source>
</evidence>
<evidence type="ECO:0000313" key="4">
    <source>
        <dbReference type="Proteomes" id="UP000182624"/>
    </source>
</evidence>
<dbReference type="InterPro" id="IPR024542">
    <property type="entry name" value="YkvP_N"/>
</dbReference>
<dbReference type="InterPro" id="IPR055259">
    <property type="entry name" value="YkvP/CgeB_Glyco_trans-like"/>
</dbReference>
<name>A0A1I5Y5R3_9FIRM</name>
<dbReference type="AlphaFoldDB" id="A0A1I5Y5R3"/>
<organism evidence="3 4">
    <name type="scientific">Butyrivibrio proteoclasticus</name>
    <dbReference type="NCBI Taxonomy" id="43305"/>
    <lineage>
        <taxon>Bacteria</taxon>
        <taxon>Bacillati</taxon>
        <taxon>Bacillota</taxon>
        <taxon>Clostridia</taxon>
        <taxon>Lachnospirales</taxon>
        <taxon>Lachnospiraceae</taxon>
        <taxon>Butyrivibrio</taxon>
    </lineage>
</organism>
<dbReference type="EMBL" id="FOXO01000041">
    <property type="protein sequence ID" value="SFQ39538.1"/>
    <property type="molecule type" value="Genomic_DNA"/>
</dbReference>
<dbReference type="OrthoDB" id="7019976at2"/>
<sequence length="393" mass="45638">MKIFFLDWKSIGNEDIVDAIDNLNKSGYSIDIFMHPFDNHIDDGDKEYETTLEDAIKKQDPDIVFSFNYFPLVSIVCNRIGITYVAWVYDNPCVRLYSYTLINSCNYVFVFDSQMYEVFASQGIKNVYYLPMAAAVHRYDGLKITPEKQKRYSSRISFVGSLYCEDHTYFDDIADKLSDYSKGYLDGLMKSQMQIDGLNIIEKSIPPVVMQDMVNALGIKPSSDSVATYEYLYSNYVINRKITSIERTEILTQIGEKFGIDLYTKDKSFSPKGVNNHGETDYYFGMPYVFKCSDINLNITLRSIQRGIPLRIMDILGCGGFLLTNYQEDLFNFFVPGEEFVYYESRDDLMKKIGYYLEHDDERREIAQKGYEKVCAEHTYEQRLMEILDIVTP</sequence>
<evidence type="ECO:0000313" key="3">
    <source>
        <dbReference type="EMBL" id="SFQ39538.1"/>
    </source>
</evidence>
<keyword evidence="4" id="KW-1185">Reference proteome</keyword>
<proteinExistence type="predicted"/>
<dbReference type="Pfam" id="PF12996">
    <property type="entry name" value="DUF3880"/>
    <property type="match status" value="1"/>
</dbReference>
<reference evidence="4" key="1">
    <citation type="submission" date="2016-10" db="EMBL/GenBank/DDBJ databases">
        <authorList>
            <person name="Varghese N."/>
            <person name="Submissions S."/>
        </authorList>
    </citation>
    <scope>NUCLEOTIDE SEQUENCE [LARGE SCALE GENOMIC DNA]</scope>
    <source>
        <strain evidence="4">P18</strain>
    </source>
</reference>
<gene>
    <name evidence="3" type="ORF">SAMN04487928_1414</name>
</gene>
<feature type="domain" description="Spore protein YkvP/CgeB glycosyl transferase-like" evidence="2">
    <location>
        <begin position="273"/>
        <end position="389"/>
    </location>
</feature>
<dbReference type="Pfam" id="PF13524">
    <property type="entry name" value="Glyco_trans_1_2"/>
    <property type="match status" value="1"/>
</dbReference>
<protein>
    <submittedName>
        <fullName evidence="3">Spore maturation protein CgeB</fullName>
    </submittedName>
</protein>
<dbReference type="RefSeq" id="WP_074891709.1">
    <property type="nucleotide sequence ID" value="NZ_FOXO01000041.1"/>
</dbReference>
<dbReference type="Proteomes" id="UP000182624">
    <property type="component" value="Unassembled WGS sequence"/>
</dbReference>
<accession>A0A1I5Y5R3</accession>